<proteinExistence type="predicted"/>
<evidence type="ECO:0000313" key="1">
    <source>
        <dbReference type="EMBL" id="KAF7270939.1"/>
    </source>
</evidence>
<dbReference type="Proteomes" id="UP000625711">
    <property type="component" value="Unassembled WGS sequence"/>
</dbReference>
<comment type="caution">
    <text evidence="1">The sequence shown here is derived from an EMBL/GenBank/DDBJ whole genome shotgun (WGS) entry which is preliminary data.</text>
</comment>
<evidence type="ECO:0000313" key="2">
    <source>
        <dbReference type="Proteomes" id="UP000625711"/>
    </source>
</evidence>
<dbReference type="AlphaFoldDB" id="A0A834HZC3"/>
<sequence>MDNKQFRKSFTELLDASLRIYQYIQEKKQNFGFISIGNISAHQSEIQSGGLVDAKEEAPPPGLRLRRIDSEYPVVKSSILKVFRKITIQLYSVFFR</sequence>
<accession>A0A834HZC3</accession>
<protein>
    <submittedName>
        <fullName evidence="1">Uncharacterized protein</fullName>
    </submittedName>
</protein>
<name>A0A834HZC3_RHYFE</name>
<organism evidence="1 2">
    <name type="scientific">Rhynchophorus ferrugineus</name>
    <name type="common">Red palm weevil</name>
    <name type="synonym">Curculio ferrugineus</name>
    <dbReference type="NCBI Taxonomy" id="354439"/>
    <lineage>
        <taxon>Eukaryota</taxon>
        <taxon>Metazoa</taxon>
        <taxon>Ecdysozoa</taxon>
        <taxon>Arthropoda</taxon>
        <taxon>Hexapoda</taxon>
        <taxon>Insecta</taxon>
        <taxon>Pterygota</taxon>
        <taxon>Neoptera</taxon>
        <taxon>Endopterygota</taxon>
        <taxon>Coleoptera</taxon>
        <taxon>Polyphaga</taxon>
        <taxon>Cucujiformia</taxon>
        <taxon>Curculionidae</taxon>
        <taxon>Dryophthorinae</taxon>
        <taxon>Rhynchophorus</taxon>
    </lineage>
</organism>
<dbReference type="EMBL" id="JAACXV010014037">
    <property type="protein sequence ID" value="KAF7270939.1"/>
    <property type="molecule type" value="Genomic_DNA"/>
</dbReference>
<reference evidence="1" key="1">
    <citation type="submission" date="2020-08" db="EMBL/GenBank/DDBJ databases">
        <title>Genome sequencing and assembly of the red palm weevil Rhynchophorus ferrugineus.</title>
        <authorList>
            <person name="Dias G.B."/>
            <person name="Bergman C.M."/>
            <person name="Manee M."/>
        </authorList>
    </citation>
    <scope>NUCLEOTIDE SEQUENCE</scope>
    <source>
        <strain evidence="1">AA-2017</strain>
        <tissue evidence="1">Whole larva</tissue>
    </source>
</reference>
<gene>
    <name evidence="1" type="ORF">GWI33_016128</name>
</gene>
<keyword evidence="2" id="KW-1185">Reference proteome</keyword>